<dbReference type="PANTHER" id="PTHR34059:SF6">
    <property type="entry name" value="DUF4408 DOMAIN-CONTAINING PROTEIN"/>
    <property type="match status" value="1"/>
</dbReference>
<dbReference type="Proteomes" id="UP000237000">
    <property type="component" value="Unassembled WGS sequence"/>
</dbReference>
<proteinExistence type="predicted"/>
<reference evidence="4" key="1">
    <citation type="submission" date="2016-06" db="EMBL/GenBank/DDBJ databases">
        <title>Parallel loss of symbiosis genes in relatives of nitrogen-fixing non-legume Parasponia.</title>
        <authorList>
            <person name="Van Velzen R."/>
            <person name="Holmer R."/>
            <person name="Bu F."/>
            <person name="Rutten L."/>
            <person name="Van Zeijl A."/>
            <person name="Liu W."/>
            <person name="Santuari L."/>
            <person name="Cao Q."/>
            <person name="Sharma T."/>
            <person name="Shen D."/>
            <person name="Roswanjaya Y."/>
            <person name="Wardhani T."/>
            <person name="Kalhor M.S."/>
            <person name="Jansen J."/>
            <person name="Van den Hoogen J."/>
            <person name="Gungor B."/>
            <person name="Hartog M."/>
            <person name="Hontelez J."/>
            <person name="Verver J."/>
            <person name="Yang W.-C."/>
            <person name="Schijlen E."/>
            <person name="Repin R."/>
            <person name="Schilthuizen M."/>
            <person name="Schranz E."/>
            <person name="Heidstra R."/>
            <person name="Miyata K."/>
            <person name="Fedorova E."/>
            <person name="Kohlen W."/>
            <person name="Bisseling T."/>
            <person name="Smit S."/>
            <person name="Geurts R."/>
        </authorList>
    </citation>
    <scope>NUCLEOTIDE SEQUENCE [LARGE SCALE GENOMIC DNA]</scope>
    <source>
        <strain evidence="4">cv. RG33-2</strain>
    </source>
</reference>
<keyword evidence="2" id="KW-1133">Transmembrane helix</keyword>
<feature type="compositionally biased region" description="Basic and acidic residues" evidence="1">
    <location>
        <begin position="599"/>
        <end position="609"/>
    </location>
</feature>
<feature type="compositionally biased region" description="Low complexity" evidence="1">
    <location>
        <begin position="259"/>
        <end position="274"/>
    </location>
</feature>
<comment type="caution">
    <text evidence="3">The sequence shown here is derived from an EMBL/GenBank/DDBJ whole genome shotgun (WGS) entry which is preliminary data.</text>
</comment>
<feature type="compositionally biased region" description="Low complexity" evidence="1">
    <location>
        <begin position="391"/>
        <end position="404"/>
    </location>
</feature>
<feature type="region of interest" description="Disordered" evidence="1">
    <location>
        <begin position="599"/>
        <end position="629"/>
    </location>
</feature>
<feature type="region of interest" description="Disordered" evidence="1">
    <location>
        <begin position="643"/>
        <end position="687"/>
    </location>
</feature>
<feature type="region of interest" description="Disordered" evidence="1">
    <location>
        <begin position="1"/>
        <end position="20"/>
    </location>
</feature>
<keyword evidence="2" id="KW-0472">Membrane</keyword>
<dbReference type="AlphaFoldDB" id="A0A2P5DA90"/>
<dbReference type="STRING" id="63057.A0A2P5DA90"/>
<evidence type="ECO:0000313" key="3">
    <source>
        <dbReference type="EMBL" id="PON70211.1"/>
    </source>
</evidence>
<evidence type="ECO:0000256" key="1">
    <source>
        <dbReference type="SAM" id="MobiDB-lite"/>
    </source>
</evidence>
<feature type="region of interest" description="Disordered" evidence="1">
    <location>
        <begin position="319"/>
        <end position="585"/>
    </location>
</feature>
<dbReference type="EMBL" id="JXTC01000284">
    <property type="protein sequence ID" value="PON70211.1"/>
    <property type="molecule type" value="Genomic_DNA"/>
</dbReference>
<dbReference type="InParanoid" id="A0A2P5DA90"/>
<feature type="compositionally biased region" description="Low complexity" evidence="1">
    <location>
        <begin position="348"/>
        <end position="376"/>
    </location>
</feature>
<dbReference type="InterPro" id="IPR008480">
    <property type="entry name" value="DUF761_pln"/>
</dbReference>
<evidence type="ECO:0000313" key="4">
    <source>
        <dbReference type="Proteomes" id="UP000237000"/>
    </source>
</evidence>
<sequence>MAESSPYMETHLPYPDLNPNPAPLQPYPMRPRRGGGKSCTHFLFKALFVAIVIIVLPLFPSQAPEFINESIITKFWELLHLLFIGIAVSYGLFSRRNVEMGIEIETQSSKIENLQYDMSRMFHVSSVFEDGYGENPYGSDEKRVIQSRNGQYHDRVGESRTLFSSGDTAADEQCNPNLSVSESGVENCCDYGENNVVQAWNSQYFQGESMVVVAQHNYGLGEWGETRSSVDYKPLGLPVRSLKSRVRKREVPELVNDYESVSGSQGSSSESSSVKGRNENFGELGPQNLEDKFNEAVASPSPIPWRSRSGRMVMREKLSSISRPSHFRPPSVDETQFELPREHRTRSLRSTASFSSQASSMSSSPGNRSPSHSVSSEGISSKMEDEDNKNKSFQGSFGSSGSLSPPKPRKPDVRKAKSYRGISVSGSPSPPKPMNQEASEVINSKMEDEGSKTKGFQGSPSSSGLPSPPKPMKQDVRKAKSYQGFSASDSPSPPKPMNDKPSFSGFHTRGCSLGSLYESDLRGPKNHLKELSESGRDDLLSSKEPEPSSLKSKMKAGNPSKASLKGKSVRTIRSRGLTTKATNDGDKAEQIYGDVETAYMRKETERNEGVDSLVVGSGKPNLDNPCAMTKHTVPDYQKWEREEFSENVSAGSEEQAENDAEKFRLSYSEDADSESVNDATPDSDEVDKKAGEFIAKFREQIRLQKVASIERSRGLRLGGNCFR</sequence>
<dbReference type="OrthoDB" id="1080706at2759"/>
<gene>
    <name evidence="3" type="ORF">TorRG33x02_257610</name>
</gene>
<dbReference type="PANTHER" id="PTHR34059">
    <property type="entry name" value="EXPRESSED PROTEIN"/>
    <property type="match status" value="1"/>
</dbReference>
<evidence type="ECO:0008006" key="5">
    <source>
        <dbReference type="Google" id="ProtNLM"/>
    </source>
</evidence>
<protein>
    <recommendedName>
        <fullName evidence="5">Hydroxyproline-rich glycoprotein family protein</fullName>
    </recommendedName>
</protein>
<feature type="compositionally biased region" description="Acidic residues" evidence="1">
    <location>
        <begin position="669"/>
        <end position="685"/>
    </location>
</feature>
<keyword evidence="2" id="KW-0812">Transmembrane</keyword>
<feature type="compositionally biased region" description="Basic and acidic residues" evidence="1">
    <location>
        <begin position="519"/>
        <end position="546"/>
    </location>
</feature>
<dbReference type="FunCoup" id="A0A2P5DA90">
    <property type="interactions" value="1266"/>
</dbReference>
<keyword evidence="4" id="KW-1185">Reference proteome</keyword>
<evidence type="ECO:0000256" key="2">
    <source>
        <dbReference type="SAM" id="Phobius"/>
    </source>
</evidence>
<dbReference type="Pfam" id="PF05553">
    <property type="entry name" value="DUF761"/>
    <property type="match status" value="1"/>
</dbReference>
<organism evidence="3 4">
    <name type="scientific">Trema orientale</name>
    <name type="common">Charcoal tree</name>
    <name type="synonym">Celtis orientalis</name>
    <dbReference type="NCBI Taxonomy" id="63057"/>
    <lineage>
        <taxon>Eukaryota</taxon>
        <taxon>Viridiplantae</taxon>
        <taxon>Streptophyta</taxon>
        <taxon>Embryophyta</taxon>
        <taxon>Tracheophyta</taxon>
        <taxon>Spermatophyta</taxon>
        <taxon>Magnoliopsida</taxon>
        <taxon>eudicotyledons</taxon>
        <taxon>Gunneridae</taxon>
        <taxon>Pentapetalae</taxon>
        <taxon>rosids</taxon>
        <taxon>fabids</taxon>
        <taxon>Rosales</taxon>
        <taxon>Cannabaceae</taxon>
        <taxon>Trema</taxon>
    </lineage>
</organism>
<feature type="transmembrane region" description="Helical" evidence="2">
    <location>
        <begin position="42"/>
        <end position="59"/>
    </location>
</feature>
<name>A0A2P5DA90_TREOI</name>
<accession>A0A2P5DA90</accession>
<feature type="region of interest" description="Disordered" evidence="1">
    <location>
        <begin position="257"/>
        <end position="287"/>
    </location>
</feature>